<dbReference type="EMBL" id="CP003289">
    <property type="protein sequence ID" value="AFS75886.1"/>
    <property type="molecule type" value="Genomic_DNA"/>
</dbReference>
<protein>
    <recommendedName>
        <fullName evidence="3">Prophage protein</fullName>
    </recommendedName>
</protein>
<dbReference type="PATRIC" id="fig|1133852.3.peg.4189"/>
<name>A0A0E0Y6S4_ECO1C</name>
<gene>
    <name evidence="1" type="ordered locus">O3K_20105</name>
</gene>
<dbReference type="KEGG" id="esl:O3K_20105"/>
<dbReference type="RefSeq" id="WP_000788506.1">
    <property type="nucleotide sequence ID" value="NC_018658.1"/>
</dbReference>
<sequence length="55" mass="6328">MKNHGVKPVLLSRRQIEALQRIQDEERQKSVLGVAPSIHVIARQLMDKALKEVRL</sequence>
<dbReference type="HOGENOM" id="CLU_207831_0_0_6"/>
<accession>A0A0E0Y6S4</accession>
<evidence type="ECO:0000313" key="1">
    <source>
        <dbReference type="EMBL" id="AFS75886.1"/>
    </source>
</evidence>
<evidence type="ECO:0008006" key="3">
    <source>
        <dbReference type="Google" id="ProtNLM"/>
    </source>
</evidence>
<proteinExistence type="predicted"/>
<dbReference type="AlphaFoldDB" id="A0A0E0Y6S4"/>
<reference evidence="1 2" key="1">
    <citation type="journal article" date="2012" name="PLoS ONE">
        <title>Genomic comparison of Escherichia coli O104:H4 isolates from 2009 and 2011 reveals plasmid, and prophage heterogeneity, including Shiga toxin encoding phage stx2.</title>
        <authorList>
            <consortium name="Threat Characterization Consortium"/>
            <person name="Ahmed S.A."/>
            <person name="Awosika J."/>
            <person name="Baldwin C."/>
            <person name="Bishop-Lilly K.A."/>
            <person name="Biswas B."/>
            <person name="Broomall S."/>
            <person name="Chain P.S."/>
            <person name="Chertkov O."/>
            <person name="Chokoshvili O."/>
            <person name="Coyne S."/>
            <person name="Davenport K."/>
            <person name="Detter J.C."/>
            <person name="Dorman W."/>
            <person name="Erkkila T.H."/>
            <person name="Folster J.P."/>
            <person name="Frey K.G."/>
            <person name="George M."/>
            <person name="Gleasner C."/>
            <person name="Henry M."/>
            <person name="Hill K.K."/>
            <person name="Hubbard K."/>
            <person name="Insalaco J."/>
            <person name="Johnson S."/>
            <person name="Kitzmiller A."/>
            <person name="Krepps M."/>
            <person name="Lo C.C."/>
            <person name="Luu T."/>
            <person name="McNew L.A."/>
            <person name="Minogue T."/>
            <person name="Munk C.A."/>
            <person name="Osborne B."/>
            <person name="Patel M."/>
            <person name="Reitenga K.G."/>
            <person name="Rosenzweig C.N."/>
            <person name="Shea A."/>
            <person name="Shen X."/>
            <person name="Strockbine N."/>
            <person name="Tarr C."/>
            <person name="Teshima H."/>
            <person name="van Gieson E."/>
            <person name="Verratti K."/>
            <person name="Wolcott M."/>
            <person name="Xie G."/>
            <person name="Sozhamannan S."/>
            <person name="Gibbons H.S."/>
        </authorList>
    </citation>
    <scope>NUCLEOTIDE SEQUENCE [LARGE SCALE GENOMIC DNA]</scope>
    <source>
        <strain evidence="1 2">2011C-3493</strain>
    </source>
</reference>
<evidence type="ECO:0000313" key="2">
    <source>
        <dbReference type="Proteomes" id="UP000006167"/>
    </source>
</evidence>
<organism evidence="1 2">
    <name type="scientific">Escherichia coli O104:H4 (strain 2011C-3493)</name>
    <dbReference type="NCBI Taxonomy" id="1133852"/>
    <lineage>
        <taxon>Bacteria</taxon>
        <taxon>Pseudomonadati</taxon>
        <taxon>Pseudomonadota</taxon>
        <taxon>Gammaproteobacteria</taxon>
        <taxon>Enterobacterales</taxon>
        <taxon>Enterobacteriaceae</taxon>
        <taxon>Escherichia</taxon>
    </lineage>
</organism>
<dbReference type="Proteomes" id="UP000006167">
    <property type="component" value="Chromosome"/>
</dbReference>